<proteinExistence type="predicted"/>
<name>A0A427XFQ3_9TREE</name>
<dbReference type="EMBL" id="RSCE01000015">
    <property type="protein sequence ID" value="RSH77646.1"/>
    <property type="molecule type" value="Genomic_DNA"/>
</dbReference>
<keyword evidence="3" id="KW-1185">Reference proteome</keyword>
<reference evidence="2 3" key="1">
    <citation type="submission" date="2018-11" db="EMBL/GenBank/DDBJ databases">
        <title>Genome sequence of Apiotrichum porosum DSM 27194.</title>
        <authorList>
            <person name="Aliyu H."/>
            <person name="Gorte O."/>
            <person name="Ochsenreither K."/>
        </authorList>
    </citation>
    <scope>NUCLEOTIDE SEQUENCE [LARGE SCALE GENOMIC DNA]</scope>
    <source>
        <strain evidence="2 3">DSM 27194</strain>
    </source>
</reference>
<feature type="compositionally biased region" description="Basic and acidic residues" evidence="1">
    <location>
        <begin position="406"/>
        <end position="419"/>
    </location>
</feature>
<dbReference type="AlphaFoldDB" id="A0A427XFQ3"/>
<dbReference type="GeneID" id="39587750"/>
<evidence type="ECO:0000313" key="3">
    <source>
        <dbReference type="Proteomes" id="UP000279236"/>
    </source>
</evidence>
<protein>
    <submittedName>
        <fullName evidence="2">Uncharacterized protein</fullName>
    </submittedName>
</protein>
<organism evidence="2 3">
    <name type="scientific">Apiotrichum porosum</name>
    <dbReference type="NCBI Taxonomy" id="105984"/>
    <lineage>
        <taxon>Eukaryota</taxon>
        <taxon>Fungi</taxon>
        <taxon>Dikarya</taxon>
        <taxon>Basidiomycota</taxon>
        <taxon>Agaricomycotina</taxon>
        <taxon>Tremellomycetes</taxon>
        <taxon>Trichosporonales</taxon>
        <taxon>Trichosporonaceae</taxon>
        <taxon>Apiotrichum</taxon>
    </lineage>
</organism>
<accession>A0A427XFQ3</accession>
<dbReference type="RefSeq" id="XP_028472793.1">
    <property type="nucleotide sequence ID" value="XM_028618905.1"/>
</dbReference>
<sequence>MSDDDTVNHFLPPYPDISSLSPIPLPVYDDTPVAFPHYTSLPANLNTARRQWAALLPSIVATTPKLLMSVVRDQAIVELRNGADNDNADDLVERVVADRAAVLETIVSVARVFLVRKGDGGMGGVHPGDILWNRRLLVELFADHDEEFYSATRVLLSRVWDETCGLSLPDAFIELIKRSSLATFLLNNNITISTCAPTLRILSKFDALLSLPTASPVLDSVITHGVTVALSSGNLMIDHDTKWQLNPIPAPLNAKILQALRKDGDETFEGTRSSNNNQWRDAVIYILAKAHHMQTQPGFVKPAKVGSYPLCSADPQIGSELFTLKTRPHSAPPLGYRRTPFGHSRTKNSALGSSVSTLLNNADTAGLVSSQRHTRAAANPAAGSTKVTGEYKGKGIVGNRSKSRKLARELKSETKTTRDKVIKAQATAPRCPTPLSTFRSSSYFKYRVICEHLCIAAAAY</sequence>
<comment type="caution">
    <text evidence="2">The sequence shown here is derived from an EMBL/GenBank/DDBJ whole genome shotgun (WGS) entry which is preliminary data.</text>
</comment>
<feature type="region of interest" description="Disordered" evidence="1">
    <location>
        <begin position="367"/>
        <end position="419"/>
    </location>
</feature>
<evidence type="ECO:0000313" key="2">
    <source>
        <dbReference type="EMBL" id="RSH77646.1"/>
    </source>
</evidence>
<dbReference type="Proteomes" id="UP000279236">
    <property type="component" value="Unassembled WGS sequence"/>
</dbReference>
<evidence type="ECO:0000256" key="1">
    <source>
        <dbReference type="SAM" id="MobiDB-lite"/>
    </source>
</evidence>
<gene>
    <name evidence="2" type="ORF">EHS24_003207</name>
</gene>
<feature type="region of interest" description="Disordered" evidence="1">
    <location>
        <begin position="326"/>
        <end position="349"/>
    </location>
</feature>